<feature type="domain" description="Nitrogen regulatory protein areA GATA-like" evidence="2">
    <location>
        <begin position="34"/>
        <end position="59"/>
    </location>
</feature>
<dbReference type="OrthoDB" id="5424234at2759"/>
<feature type="compositionally biased region" description="Acidic residues" evidence="1">
    <location>
        <begin position="328"/>
        <end position="337"/>
    </location>
</feature>
<evidence type="ECO:0000313" key="3">
    <source>
        <dbReference type="EMBL" id="RPB20525.1"/>
    </source>
</evidence>
<evidence type="ECO:0000259" key="2">
    <source>
        <dbReference type="Pfam" id="PF08550"/>
    </source>
</evidence>
<feature type="compositionally biased region" description="Low complexity" evidence="1">
    <location>
        <begin position="288"/>
        <end position="307"/>
    </location>
</feature>
<keyword evidence="4" id="KW-1185">Reference proteome</keyword>
<sequence length="350" mass="38309">MNPKNLKFLSSRESIPTDISMLENFDIDHLKRYWKVFKTSSNVLPGGHRLENLFWRMWGSEKLHKTLSGSRIAILFMMIRQGEEAFERTPWLRIPEFGKAVHTRIQPTPRLPPCASLKIPPTPPPSPIESQFTGSGGRPPMSRFPSQGEIAKSLHQAVLQLRQISVRPSPPNPPPPSPATPMASPLLAVVQAKLGQSGYFTGSERPVVVSSHSDNTMMNVNSAAIAPPRNPPRQSNPTRKSSNSTLPVVEEGLSTAPQTLQQKEPKRSESAVSIAESTNKVGKQAGMGVKPPKKGTLPKGKAKFAAGKKGGLRPALVRQKSSTSSTVVEDEEDEGEGECDVLTILRRDLW</sequence>
<feature type="region of interest" description="Disordered" evidence="1">
    <location>
        <begin position="222"/>
        <end position="337"/>
    </location>
</feature>
<evidence type="ECO:0000256" key="1">
    <source>
        <dbReference type="SAM" id="MobiDB-lite"/>
    </source>
</evidence>
<organism evidence="3 4">
    <name type="scientific">Terfezia boudieri ATCC MYA-4762</name>
    <dbReference type="NCBI Taxonomy" id="1051890"/>
    <lineage>
        <taxon>Eukaryota</taxon>
        <taxon>Fungi</taxon>
        <taxon>Dikarya</taxon>
        <taxon>Ascomycota</taxon>
        <taxon>Pezizomycotina</taxon>
        <taxon>Pezizomycetes</taxon>
        <taxon>Pezizales</taxon>
        <taxon>Pezizaceae</taxon>
        <taxon>Terfezia</taxon>
    </lineage>
</organism>
<proteinExistence type="predicted"/>
<reference evidence="3 4" key="1">
    <citation type="journal article" date="2018" name="Nat. Ecol. Evol.">
        <title>Pezizomycetes genomes reveal the molecular basis of ectomycorrhizal truffle lifestyle.</title>
        <authorList>
            <person name="Murat C."/>
            <person name="Payen T."/>
            <person name="Noel B."/>
            <person name="Kuo A."/>
            <person name="Morin E."/>
            <person name="Chen J."/>
            <person name="Kohler A."/>
            <person name="Krizsan K."/>
            <person name="Balestrini R."/>
            <person name="Da Silva C."/>
            <person name="Montanini B."/>
            <person name="Hainaut M."/>
            <person name="Levati E."/>
            <person name="Barry K.W."/>
            <person name="Belfiori B."/>
            <person name="Cichocki N."/>
            <person name="Clum A."/>
            <person name="Dockter R.B."/>
            <person name="Fauchery L."/>
            <person name="Guy J."/>
            <person name="Iotti M."/>
            <person name="Le Tacon F."/>
            <person name="Lindquist E.A."/>
            <person name="Lipzen A."/>
            <person name="Malagnac F."/>
            <person name="Mello A."/>
            <person name="Molinier V."/>
            <person name="Miyauchi S."/>
            <person name="Poulain J."/>
            <person name="Riccioni C."/>
            <person name="Rubini A."/>
            <person name="Sitrit Y."/>
            <person name="Splivallo R."/>
            <person name="Traeger S."/>
            <person name="Wang M."/>
            <person name="Zifcakova L."/>
            <person name="Wipf D."/>
            <person name="Zambonelli A."/>
            <person name="Paolocci F."/>
            <person name="Nowrousian M."/>
            <person name="Ottonello S."/>
            <person name="Baldrian P."/>
            <person name="Spatafora J.W."/>
            <person name="Henrissat B."/>
            <person name="Nagy L.G."/>
            <person name="Aury J.M."/>
            <person name="Wincker P."/>
            <person name="Grigoriev I.V."/>
            <person name="Bonfante P."/>
            <person name="Martin F.M."/>
        </authorList>
    </citation>
    <scope>NUCLEOTIDE SEQUENCE [LARGE SCALE GENOMIC DNA]</scope>
    <source>
        <strain evidence="3 4">ATCC MYA-4762</strain>
    </source>
</reference>
<feature type="compositionally biased region" description="Polar residues" evidence="1">
    <location>
        <begin position="232"/>
        <end position="246"/>
    </location>
</feature>
<accession>A0A3N4LRB7</accession>
<dbReference type="STRING" id="1051890.A0A3N4LRB7"/>
<dbReference type="EMBL" id="ML121570">
    <property type="protein sequence ID" value="RPB20525.1"/>
    <property type="molecule type" value="Genomic_DNA"/>
</dbReference>
<dbReference type="InterPro" id="IPR013860">
    <property type="entry name" value="AreA_GATA"/>
</dbReference>
<dbReference type="AlphaFoldDB" id="A0A3N4LRB7"/>
<gene>
    <name evidence="3" type="ORF">L211DRAFT_515866</name>
</gene>
<dbReference type="InParanoid" id="A0A3N4LRB7"/>
<dbReference type="Proteomes" id="UP000267821">
    <property type="component" value="Unassembled WGS sequence"/>
</dbReference>
<evidence type="ECO:0000313" key="4">
    <source>
        <dbReference type="Proteomes" id="UP000267821"/>
    </source>
</evidence>
<protein>
    <recommendedName>
        <fullName evidence="2">Nitrogen regulatory protein areA GATA-like domain-containing protein</fullName>
    </recommendedName>
</protein>
<name>A0A3N4LRB7_9PEZI</name>
<dbReference type="Pfam" id="PF08550">
    <property type="entry name" value="GATA_AreA"/>
    <property type="match status" value="1"/>
</dbReference>